<proteinExistence type="predicted"/>
<keyword evidence="1" id="KW-0812">Transmembrane</keyword>
<evidence type="ECO:0000259" key="2">
    <source>
        <dbReference type="PROSITE" id="PS50112"/>
    </source>
</evidence>
<evidence type="ECO:0000313" key="3">
    <source>
        <dbReference type="EMBL" id="GAM56041.1"/>
    </source>
</evidence>
<reference evidence="3 4" key="2">
    <citation type="submission" date="2015-01" db="EMBL/GenBank/DDBJ databases">
        <authorList>
            <consortium name="NBRP consortium"/>
            <person name="Sawabe T."/>
            <person name="Meirelles P."/>
            <person name="Feng G."/>
            <person name="Sayaka M."/>
            <person name="Hattori M."/>
            <person name="Ohkuma M."/>
        </authorList>
    </citation>
    <scope>NUCLEOTIDE SEQUENCE [LARGE SCALE GENOMIC DNA]</scope>
    <source>
        <strain evidence="4">JCM 19231</strain>
    </source>
</reference>
<dbReference type="Proteomes" id="UP000031671">
    <property type="component" value="Unassembled WGS sequence"/>
</dbReference>
<keyword evidence="1" id="KW-0472">Membrane</keyword>
<reference evidence="3 4" key="1">
    <citation type="submission" date="2015-01" db="EMBL/GenBank/DDBJ databases">
        <title>Vibrio sp. C1 JCM 19231 whole genome shotgun sequence.</title>
        <authorList>
            <person name="Sawabe T."/>
            <person name="Meirelles P."/>
            <person name="Feng G."/>
            <person name="Sayaka M."/>
            <person name="Hattori M."/>
            <person name="Ohkuma M."/>
        </authorList>
    </citation>
    <scope>NUCLEOTIDE SEQUENCE [LARGE SCALE GENOMIC DNA]</scope>
    <source>
        <strain evidence="4">JCM 19231</strain>
    </source>
</reference>
<sequence>MGYLESNVQSLASRYLTQTIVLAIVLLLVMLLFSKIFSNYVQKQLSGMSPAQIARAFRLRIGILNSVAEGVLAVDTSGKIMVINKSAIKILGIEKPRESLFDTHVSEHCYPSDLFTPQVEEEVSETTVNINGETLLASRTIMRDDEKIVAMW</sequence>
<protein>
    <submittedName>
        <fullName evidence="3">Sensor kinase citA, dpiB</fullName>
    </submittedName>
</protein>
<dbReference type="GO" id="GO:0006355">
    <property type="term" value="P:regulation of DNA-templated transcription"/>
    <property type="evidence" value="ECO:0007669"/>
    <property type="project" value="InterPro"/>
</dbReference>
<keyword evidence="3" id="KW-0808">Transferase</keyword>
<dbReference type="SMART" id="SM00091">
    <property type="entry name" value="PAS"/>
    <property type="match status" value="1"/>
</dbReference>
<dbReference type="AlphaFoldDB" id="A0A0B8NQ03"/>
<dbReference type="Pfam" id="PF00989">
    <property type="entry name" value="PAS"/>
    <property type="match status" value="1"/>
</dbReference>
<dbReference type="InterPro" id="IPR000014">
    <property type="entry name" value="PAS"/>
</dbReference>
<dbReference type="Gene3D" id="3.30.450.20">
    <property type="entry name" value="PAS domain"/>
    <property type="match status" value="1"/>
</dbReference>
<organism evidence="3 4">
    <name type="scientific">Vibrio ishigakensis</name>
    <dbReference type="NCBI Taxonomy" id="1481914"/>
    <lineage>
        <taxon>Bacteria</taxon>
        <taxon>Pseudomonadati</taxon>
        <taxon>Pseudomonadota</taxon>
        <taxon>Gammaproteobacteria</taxon>
        <taxon>Vibrionales</taxon>
        <taxon>Vibrionaceae</taxon>
        <taxon>Vibrio</taxon>
    </lineage>
</organism>
<dbReference type="CDD" id="cd00130">
    <property type="entry name" value="PAS"/>
    <property type="match status" value="1"/>
</dbReference>
<accession>A0A0B8NQ03</accession>
<evidence type="ECO:0000313" key="4">
    <source>
        <dbReference type="Proteomes" id="UP000031671"/>
    </source>
</evidence>
<dbReference type="InterPro" id="IPR035965">
    <property type="entry name" value="PAS-like_dom_sf"/>
</dbReference>
<dbReference type="InterPro" id="IPR013767">
    <property type="entry name" value="PAS_fold"/>
</dbReference>
<gene>
    <name evidence="3" type="ORF">JCM19231_5678</name>
</gene>
<dbReference type="GO" id="GO:0016301">
    <property type="term" value="F:kinase activity"/>
    <property type="evidence" value="ECO:0007669"/>
    <property type="project" value="UniProtKB-KW"/>
</dbReference>
<keyword evidence="4" id="KW-1185">Reference proteome</keyword>
<comment type="caution">
    <text evidence="3">The sequence shown here is derived from an EMBL/GenBank/DDBJ whole genome shotgun (WGS) entry which is preliminary data.</text>
</comment>
<evidence type="ECO:0000256" key="1">
    <source>
        <dbReference type="SAM" id="Phobius"/>
    </source>
</evidence>
<dbReference type="PROSITE" id="PS50112">
    <property type="entry name" value="PAS"/>
    <property type="match status" value="1"/>
</dbReference>
<keyword evidence="3" id="KW-0418">Kinase</keyword>
<dbReference type="SUPFAM" id="SSF55785">
    <property type="entry name" value="PYP-like sensor domain (PAS domain)"/>
    <property type="match status" value="1"/>
</dbReference>
<feature type="transmembrane region" description="Helical" evidence="1">
    <location>
        <begin position="15"/>
        <end position="33"/>
    </location>
</feature>
<name>A0A0B8NQ03_9VIBR</name>
<keyword evidence="1" id="KW-1133">Transmembrane helix</keyword>
<feature type="domain" description="PAS" evidence="2">
    <location>
        <begin position="63"/>
        <end position="95"/>
    </location>
</feature>
<dbReference type="EMBL" id="BBRZ01000022">
    <property type="protein sequence ID" value="GAM56041.1"/>
    <property type="molecule type" value="Genomic_DNA"/>
</dbReference>